<sequence>MVTIISPRSGPRREDVAARRLIDGNRATIERLADQFSNGAYSARKAQAAAPSAPQAEGLIISHGAAPPPGAPRPYVRVSPNKRVVVVDFETNRQMHFLGEIRRVDGRWKFLLATRENGFHAAVSPEIGSRLAILDGAAMGAGRDDAALAAEIKTLLGYTDI</sequence>
<organism evidence="1 2">
    <name type="scientific">Rubrimonas cliftonensis</name>
    <dbReference type="NCBI Taxonomy" id="89524"/>
    <lineage>
        <taxon>Bacteria</taxon>
        <taxon>Pseudomonadati</taxon>
        <taxon>Pseudomonadota</taxon>
        <taxon>Alphaproteobacteria</taxon>
        <taxon>Rhodobacterales</taxon>
        <taxon>Paracoccaceae</taxon>
        <taxon>Rubrimonas</taxon>
    </lineage>
</organism>
<protein>
    <submittedName>
        <fullName evidence="1">Uncharacterized protein</fullName>
    </submittedName>
</protein>
<name>A0A1H3X5H4_9RHOB</name>
<keyword evidence="2" id="KW-1185">Reference proteome</keyword>
<dbReference type="EMBL" id="FNQM01000002">
    <property type="protein sequence ID" value="SDZ94503.1"/>
    <property type="molecule type" value="Genomic_DNA"/>
</dbReference>
<evidence type="ECO:0000313" key="1">
    <source>
        <dbReference type="EMBL" id="SDZ94503.1"/>
    </source>
</evidence>
<gene>
    <name evidence="1" type="ORF">SAMN05444370_102278</name>
</gene>
<proteinExistence type="predicted"/>
<dbReference type="AlphaFoldDB" id="A0A1H3X5H4"/>
<evidence type="ECO:0000313" key="2">
    <source>
        <dbReference type="Proteomes" id="UP000198703"/>
    </source>
</evidence>
<reference evidence="1 2" key="1">
    <citation type="submission" date="2016-10" db="EMBL/GenBank/DDBJ databases">
        <authorList>
            <person name="de Groot N.N."/>
        </authorList>
    </citation>
    <scope>NUCLEOTIDE SEQUENCE [LARGE SCALE GENOMIC DNA]</scope>
    <source>
        <strain evidence="1 2">DSM 15345</strain>
    </source>
</reference>
<dbReference type="RefSeq" id="WP_245730917.1">
    <property type="nucleotide sequence ID" value="NZ_FNQM01000002.1"/>
</dbReference>
<dbReference type="Proteomes" id="UP000198703">
    <property type="component" value="Unassembled WGS sequence"/>
</dbReference>
<accession>A0A1H3X5H4</accession>
<dbReference type="STRING" id="89524.SAMN05444370_102278"/>